<dbReference type="RefSeq" id="WP_205120057.1">
    <property type="nucleotide sequence ID" value="NZ_JAFBCM010000001.1"/>
</dbReference>
<name>A0ABV7Y600_9ACTN</name>
<proteinExistence type="predicted"/>
<dbReference type="InterPro" id="IPR022292">
    <property type="entry name" value="CHP03843"/>
</dbReference>
<dbReference type="Proteomes" id="UP001595699">
    <property type="component" value="Unassembled WGS sequence"/>
</dbReference>
<reference evidence="2" key="1">
    <citation type="journal article" date="2019" name="Int. J. Syst. Evol. Microbiol.">
        <title>The Global Catalogue of Microorganisms (GCM) 10K type strain sequencing project: providing services to taxonomists for standard genome sequencing and annotation.</title>
        <authorList>
            <consortium name="The Broad Institute Genomics Platform"/>
            <consortium name="The Broad Institute Genome Sequencing Center for Infectious Disease"/>
            <person name="Wu L."/>
            <person name="Ma J."/>
        </authorList>
    </citation>
    <scope>NUCLEOTIDE SEQUENCE [LARGE SCALE GENOMIC DNA]</scope>
    <source>
        <strain evidence="2">CGMCC 4.7241</strain>
    </source>
</reference>
<organism evidence="1 2">
    <name type="scientific">Tenggerimyces flavus</name>
    <dbReference type="NCBI Taxonomy" id="1708749"/>
    <lineage>
        <taxon>Bacteria</taxon>
        <taxon>Bacillati</taxon>
        <taxon>Actinomycetota</taxon>
        <taxon>Actinomycetes</taxon>
        <taxon>Propionibacteriales</taxon>
        <taxon>Nocardioidaceae</taxon>
        <taxon>Tenggerimyces</taxon>
    </lineage>
</organism>
<protein>
    <submittedName>
        <fullName evidence="1">SCO1664 family protein</fullName>
    </submittedName>
</protein>
<dbReference type="NCBIfam" id="TIGR03843">
    <property type="entry name" value="SCO1664 family protein"/>
    <property type="match status" value="1"/>
</dbReference>
<gene>
    <name evidence="1" type="ORF">ACFOUW_04720</name>
</gene>
<sequence length="266" mass="29538">MESLDQADALRLLQQGDLSIEGRLVAASNATFYCSLTMDGVQAAAVYKPVRGERPLWDFPNGTLAQREVATYLLSTASGWNLVPPTVLRDGPLGEGMAQLWIEPATDVEMIDIVPRSEVKPGWRHVLDAFDSDGDEISLVHAENEDLRRLAVFDSVVNNADRKGGHVLVDELQRVFAVDHGLCFHEEDKLRTVLWGWAGEAMPPEYAEVLEKLECDLAGAVGGGLRKLIHRDELDALRTRIQRLRLYPVFPESGGEGWPSIPWPVF</sequence>
<evidence type="ECO:0000313" key="2">
    <source>
        <dbReference type="Proteomes" id="UP001595699"/>
    </source>
</evidence>
<accession>A0ABV7Y600</accession>
<keyword evidence="2" id="KW-1185">Reference proteome</keyword>
<evidence type="ECO:0000313" key="1">
    <source>
        <dbReference type="EMBL" id="MFC3760128.1"/>
    </source>
</evidence>
<dbReference type="EMBL" id="JBHRZH010000004">
    <property type="protein sequence ID" value="MFC3760128.1"/>
    <property type="molecule type" value="Genomic_DNA"/>
</dbReference>
<comment type="caution">
    <text evidence="1">The sequence shown here is derived from an EMBL/GenBank/DDBJ whole genome shotgun (WGS) entry which is preliminary data.</text>
</comment>